<evidence type="ECO:0008006" key="4">
    <source>
        <dbReference type="Google" id="ProtNLM"/>
    </source>
</evidence>
<dbReference type="Proteomes" id="UP000293846">
    <property type="component" value="Unassembled WGS sequence"/>
</dbReference>
<evidence type="ECO:0000313" key="2">
    <source>
        <dbReference type="EMBL" id="TCJ04250.1"/>
    </source>
</evidence>
<feature type="transmembrane region" description="Helical" evidence="1">
    <location>
        <begin position="52"/>
        <end position="73"/>
    </location>
</feature>
<protein>
    <recommendedName>
        <fullName evidence="4">YjcZ family sporulation protein</fullName>
    </recommendedName>
</protein>
<sequence>MENTHKPIQVPNDTHNLLIQEGRQKFMPYGYPYTFSCPPPPCPAPYYGGGGFWLALAVVLLILLLVFGGWFYFGGNC</sequence>
<evidence type="ECO:0000256" key="1">
    <source>
        <dbReference type="SAM" id="Phobius"/>
    </source>
</evidence>
<keyword evidence="1" id="KW-0812">Transmembrane</keyword>
<comment type="caution">
    <text evidence="2">The sequence shown here is derived from an EMBL/GenBank/DDBJ whole genome shotgun (WGS) entry which is preliminary data.</text>
</comment>
<dbReference type="EMBL" id="SJTH01000010">
    <property type="protein sequence ID" value="TCJ04250.1"/>
    <property type="molecule type" value="Genomic_DNA"/>
</dbReference>
<dbReference type="AlphaFoldDB" id="A0A4R1B0G4"/>
<accession>A0A4R1B0G4</accession>
<keyword evidence="1" id="KW-0472">Membrane</keyword>
<keyword evidence="3" id="KW-1185">Reference proteome</keyword>
<evidence type="ECO:0000313" key="3">
    <source>
        <dbReference type="Proteomes" id="UP000293846"/>
    </source>
</evidence>
<organism evidence="2 3">
    <name type="scientific">Cytobacillus praedii</name>
    <dbReference type="NCBI Taxonomy" id="1742358"/>
    <lineage>
        <taxon>Bacteria</taxon>
        <taxon>Bacillati</taxon>
        <taxon>Bacillota</taxon>
        <taxon>Bacilli</taxon>
        <taxon>Bacillales</taxon>
        <taxon>Bacillaceae</taxon>
        <taxon>Cytobacillus</taxon>
    </lineage>
</organism>
<gene>
    <name evidence="2" type="ORF">E0Y62_10870</name>
</gene>
<reference evidence="2 3" key="1">
    <citation type="submission" date="2019-03" db="EMBL/GenBank/DDBJ databases">
        <authorList>
            <person name="Jensen L."/>
            <person name="Storgaard J."/>
            <person name="Sulaj E."/>
            <person name="Schramm A."/>
            <person name="Marshall I.P.G."/>
        </authorList>
    </citation>
    <scope>NUCLEOTIDE SEQUENCE [LARGE SCALE GENOMIC DNA]</scope>
    <source>
        <strain evidence="2 3">2017H2G3</strain>
    </source>
</reference>
<proteinExistence type="predicted"/>
<keyword evidence="1" id="KW-1133">Transmembrane helix</keyword>
<name>A0A4R1B0G4_9BACI</name>